<comment type="cofactor">
    <cofactor evidence="1">
        <name>pyridoxal 5'-phosphate</name>
        <dbReference type="ChEBI" id="CHEBI:597326"/>
    </cofactor>
</comment>
<evidence type="ECO:0000313" key="10">
    <source>
        <dbReference type="EMBL" id="MBB5622475.1"/>
    </source>
</evidence>
<name>A0A7W8YVC3_9SPHI</name>
<evidence type="ECO:0000256" key="3">
    <source>
        <dbReference type="ARBA" id="ARBA00008519"/>
    </source>
</evidence>
<dbReference type="InterPro" id="IPR036052">
    <property type="entry name" value="TrpB-like_PALP_sf"/>
</dbReference>
<dbReference type="GO" id="GO:0006535">
    <property type="term" value="P:cysteine biosynthetic process from serine"/>
    <property type="evidence" value="ECO:0007669"/>
    <property type="project" value="InterPro"/>
</dbReference>
<evidence type="ECO:0000256" key="2">
    <source>
        <dbReference type="ARBA" id="ARBA00004924"/>
    </source>
</evidence>
<dbReference type="RefSeq" id="WP_183868386.1">
    <property type="nucleotide sequence ID" value="NZ_JACHCF010000008.1"/>
</dbReference>
<evidence type="ECO:0000256" key="5">
    <source>
        <dbReference type="ARBA" id="ARBA00012331"/>
    </source>
</evidence>
<comment type="caution">
    <text evidence="10">The sequence shown here is derived from an EMBL/GenBank/DDBJ whole genome shotgun (WGS) entry which is preliminary data.</text>
</comment>
<evidence type="ECO:0000256" key="4">
    <source>
        <dbReference type="ARBA" id="ARBA00011738"/>
    </source>
</evidence>
<proteinExistence type="inferred from homology"/>
<evidence type="ECO:0000256" key="7">
    <source>
        <dbReference type="ARBA" id="ARBA00022679"/>
    </source>
</evidence>
<dbReference type="NCBIfam" id="TIGR03945">
    <property type="entry name" value="PLP_SbnA_fam"/>
    <property type="match status" value="1"/>
</dbReference>
<dbReference type="InterPro" id="IPR001926">
    <property type="entry name" value="TrpB-like_PALP"/>
</dbReference>
<evidence type="ECO:0000313" key="11">
    <source>
        <dbReference type="Proteomes" id="UP000537718"/>
    </source>
</evidence>
<evidence type="ECO:0000256" key="8">
    <source>
        <dbReference type="ARBA" id="ARBA00022898"/>
    </source>
</evidence>
<dbReference type="InterPro" id="IPR001216">
    <property type="entry name" value="P-phosphate_BS"/>
</dbReference>
<organism evidence="10 11">
    <name type="scientific">Pedobacter cryoconitis</name>
    <dbReference type="NCBI Taxonomy" id="188932"/>
    <lineage>
        <taxon>Bacteria</taxon>
        <taxon>Pseudomonadati</taxon>
        <taxon>Bacteroidota</taxon>
        <taxon>Sphingobacteriia</taxon>
        <taxon>Sphingobacteriales</taxon>
        <taxon>Sphingobacteriaceae</taxon>
        <taxon>Pedobacter</taxon>
    </lineage>
</organism>
<evidence type="ECO:0000256" key="6">
    <source>
        <dbReference type="ARBA" id="ARBA00016985"/>
    </source>
</evidence>
<gene>
    <name evidence="10" type="ORF">HDE69_003550</name>
</gene>
<dbReference type="EC" id="2.5.1.140" evidence="5"/>
<dbReference type="CDD" id="cd01561">
    <property type="entry name" value="CBS_like"/>
    <property type="match status" value="1"/>
</dbReference>
<comment type="subunit">
    <text evidence="4">Homodimer.</text>
</comment>
<evidence type="ECO:0000256" key="1">
    <source>
        <dbReference type="ARBA" id="ARBA00001933"/>
    </source>
</evidence>
<dbReference type="Pfam" id="PF00291">
    <property type="entry name" value="PALP"/>
    <property type="match status" value="1"/>
</dbReference>
<dbReference type="Gene3D" id="3.40.50.1100">
    <property type="match status" value="2"/>
</dbReference>
<dbReference type="InterPro" id="IPR050214">
    <property type="entry name" value="Cys_Synth/Cystath_Beta-Synth"/>
</dbReference>
<dbReference type="Proteomes" id="UP000537718">
    <property type="component" value="Unassembled WGS sequence"/>
</dbReference>
<protein>
    <recommendedName>
        <fullName evidence="6">N-(2-amino-2-carboxyethyl)-L-glutamate synthase</fullName>
        <ecNumber evidence="5">2.5.1.140</ecNumber>
    </recommendedName>
</protein>
<reference evidence="10 11" key="1">
    <citation type="submission" date="2020-08" db="EMBL/GenBank/DDBJ databases">
        <title>Genomic Encyclopedia of Type Strains, Phase IV (KMG-V): Genome sequencing to study the core and pangenomes of soil and plant-associated prokaryotes.</title>
        <authorList>
            <person name="Whitman W."/>
        </authorList>
    </citation>
    <scope>NUCLEOTIDE SEQUENCE [LARGE SCALE GENOMIC DNA]</scope>
    <source>
        <strain evidence="10 11">MP7CTX6</strain>
    </source>
</reference>
<dbReference type="InterPro" id="IPR023927">
    <property type="entry name" value="SbnA"/>
</dbReference>
<dbReference type="PROSITE" id="PS00901">
    <property type="entry name" value="CYS_SYNTHASE"/>
    <property type="match status" value="1"/>
</dbReference>
<dbReference type="SUPFAM" id="SSF53686">
    <property type="entry name" value="Tryptophan synthase beta subunit-like PLP-dependent enzymes"/>
    <property type="match status" value="1"/>
</dbReference>
<dbReference type="GO" id="GO:0016765">
    <property type="term" value="F:transferase activity, transferring alkyl or aryl (other than methyl) groups"/>
    <property type="evidence" value="ECO:0007669"/>
    <property type="project" value="UniProtKB-ARBA"/>
</dbReference>
<keyword evidence="7 10" id="KW-0808">Transferase</keyword>
<dbReference type="PANTHER" id="PTHR10314">
    <property type="entry name" value="CYSTATHIONINE BETA-SYNTHASE"/>
    <property type="match status" value="1"/>
</dbReference>
<dbReference type="AlphaFoldDB" id="A0A7W8YVC3"/>
<comment type="similarity">
    <text evidence="3">Belongs to the cysteine synthase/cystathionine beta-synthase family. SbnA subfamily.</text>
</comment>
<accession>A0A7W8YVC3</accession>
<evidence type="ECO:0000259" key="9">
    <source>
        <dbReference type="Pfam" id="PF00291"/>
    </source>
</evidence>
<dbReference type="EMBL" id="JACHCF010000008">
    <property type="protein sequence ID" value="MBB5622475.1"/>
    <property type="molecule type" value="Genomic_DNA"/>
</dbReference>
<keyword evidence="8" id="KW-0663">Pyridoxal phosphate</keyword>
<sequence>MIIPNILEQVGQTPLISVKLDEFSNINLYAKLETYNPTGSVKDRAASYILKDLLRKGIIDQDTTIIESTSGNFGVSLSAYCKYLNLKFIAVVDPHISKINEMLIRANNAEIIKVTEPDNYGGYLISRIEKIKELQNTLKKSYWINQYQNPLNAKAYYHSLGKEICYQIEQIDYVFLGISSGGTITGVSQKLKENFPNVKIIAVDMEGSRIFTGRSKKRYIPGIGSSIVPEILKEAYIDDFVLVNEEATINACHELLEKHNVFVGGSSGSCLAAIKKYFLHREINREINVVCVFPDRGERYFDTIYNKEWSEAIIKLQQQETLLEAVPAI</sequence>
<feature type="domain" description="Tryptophan synthase beta chain-like PALP" evidence="9">
    <location>
        <begin position="7"/>
        <end position="295"/>
    </location>
</feature>
<comment type="pathway">
    <text evidence="2">Siderophore biosynthesis.</text>
</comment>